<dbReference type="AlphaFoldDB" id="A0A8J2V754"/>
<evidence type="ECO:0000256" key="6">
    <source>
        <dbReference type="ARBA" id="ARBA00022989"/>
    </source>
</evidence>
<keyword evidence="4 8" id="KW-0812">Transmembrane</keyword>
<dbReference type="GO" id="GO:0005886">
    <property type="term" value="C:plasma membrane"/>
    <property type="evidence" value="ECO:0007669"/>
    <property type="project" value="UniProtKB-SubCell"/>
</dbReference>
<feature type="transmembrane region" description="Helical" evidence="8">
    <location>
        <begin position="107"/>
        <end position="126"/>
    </location>
</feature>
<evidence type="ECO:0008006" key="11">
    <source>
        <dbReference type="Google" id="ProtNLM"/>
    </source>
</evidence>
<evidence type="ECO:0000256" key="1">
    <source>
        <dbReference type="ARBA" id="ARBA00004651"/>
    </source>
</evidence>
<proteinExistence type="inferred from homology"/>
<reference evidence="9" key="2">
    <citation type="submission" date="2020-09" db="EMBL/GenBank/DDBJ databases">
        <authorList>
            <person name="Sun Q."/>
            <person name="Zhou Y."/>
        </authorList>
    </citation>
    <scope>NUCLEOTIDE SEQUENCE</scope>
    <source>
        <strain evidence="9">CGMCC 1.12921</strain>
    </source>
</reference>
<keyword evidence="5" id="KW-0133">Cell shape</keyword>
<evidence type="ECO:0000313" key="9">
    <source>
        <dbReference type="EMBL" id="GGD01441.1"/>
    </source>
</evidence>
<organism evidence="9 10">
    <name type="scientific">Aquisalinus flavus</name>
    <dbReference type="NCBI Taxonomy" id="1526572"/>
    <lineage>
        <taxon>Bacteria</taxon>
        <taxon>Pseudomonadati</taxon>
        <taxon>Pseudomonadota</taxon>
        <taxon>Alphaproteobacteria</taxon>
        <taxon>Parvularculales</taxon>
        <taxon>Parvularculaceae</taxon>
        <taxon>Aquisalinus</taxon>
    </lineage>
</organism>
<evidence type="ECO:0000256" key="7">
    <source>
        <dbReference type="ARBA" id="ARBA00023136"/>
    </source>
</evidence>
<evidence type="ECO:0000256" key="5">
    <source>
        <dbReference type="ARBA" id="ARBA00022960"/>
    </source>
</evidence>
<keyword evidence="7 8" id="KW-0472">Membrane</keyword>
<dbReference type="Proteomes" id="UP000613582">
    <property type="component" value="Unassembled WGS sequence"/>
</dbReference>
<keyword evidence="10" id="KW-1185">Reference proteome</keyword>
<protein>
    <recommendedName>
        <fullName evidence="11">Rod shape-determining protein MreD</fullName>
    </recommendedName>
</protein>
<feature type="transmembrane region" description="Helical" evidence="8">
    <location>
        <begin position="138"/>
        <end position="159"/>
    </location>
</feature>
<comment type="caution">
    <text evidence="9">The sequence shown here is derived from an EMBL/GenBank/DDBJ whole genome shotgun (WGS) entry which is preliminary data.</text>
</comment>
<reference evidence="9" key="1">
    <citation type="journal article" date="2014" name="Int. J. Syst. Evol. Microbiol.">
        <title>Complete genome sequence of Corynebacterium casei LMG S-19264T (=DSM 44701T), isolated from a smear-ripened cheese.</title>
        <authorList>
            <consortium name="US DOE Joint Genome Institute (JGI-PGF)"/>
            <person name="Walter F."/>
            <person name="Albersmeier A."/>
            <person name="Kalinowski J."/>
            <person name="Ruckert C."/>
        </authorList>
    </citation>
    <scope>NUCLEOTIDE SEQUENCE</scope>
    <source>
        <strain evidence="9">CGMCC 1.12921</strain>
    </source>
</reference>
<gene>
    <name evidence="9" type="ORF">GCM10011342_08090</name>
</gene>
<sequence>MVEERPFFTSVARAITPTFLGFIGVLLLVTPVRLFEGGVPTPMFPLVVVFFWSIYGPGYVPSISTFLIGLFQDLMLGGPVGVWMVVYLLVQYLVISQRDYFLGRDQHVVWLGFAICGAGAGLLVWLQHSVLAGTFVPVLPLAMQMLVTIACYPIIAIAFSQLHRRVIIEQ</sequence>
<keyword evidence="6 8" id="KW-1133">Transmembrane helix</keyword>
<feature type="transmembrane region" description="Helical" evidence="8">
    <location>
        <begin position="74"/>
        <end position="95"/>
    </location>
</feature>
<feature type="transmembrane region" description="Helical" evidence="8">
    <location>
        <begin position="44"/>
        <end position="68"/>
    </location>
</feature>
<evidence type="ECO:0000256" key="4">
    <source>
        <dbReference type="ARBA" id="ARBA00022692"/>
    </source>
</evidence>
<dbReference type="InterPro" id="IPR007227">
    <property type="entry name" value="Cell_shape_determining_MreD"/>
</dbReference>
<keyword evidence="3" id="KW-1003">Cell membrane</keyword>
<name>A0A8J2V754_9PROT</name>
<evidence type="ECO:0000256" key="8">
    <source>
        <dbReference type="SAM" id="Phobius"/>
    </source>
</evidence>
<dbReference type="NCBIfam" id="TIGR03426">
    <property type="entry name" value="shape_MreD"/>
    <property type="match status" value="1"/>
</dbReference>
<evidence type="ECO:0000256" key="2">
    <source>
        <dbReference type="ARBA" id="ARBA00007776"/>
    </source>
</evidence>
<dbReference type="Pfam" id="PF04093">
    <property type="entry name" value="MreD"/>
    <property type="match status" value="1"/>
</dbReference>
<evidence type="ECO:0000256" key="3">
    <source>
        <dbReference type="ARBA" id="ARBA00022475"/>
    </source>
</evidence>
<feature type="transmembrane region" description="Helical" evidence="8">
    <location>
        <begin position="12"/>
        <end position="32"/>
    </location>
</feature>
<comment type="subcellular location">
    <subcellularLocation>
        <location evidence="1">Cell membrane</location>
        <topology evidence="1">Multi-pass membrane protein</topology>
    </subcellularLocation>
</comment>
<evidence type="ECO:0000313" key="10">
    <source>
        <dbReference type="Proteomes" id="UP000613582"/>
    </source>
</evidence>
<comment type="similarity">
    <text evidence="2">Belongs to the MreD family.</text>
</comment>
<dbReference type="RefSeq" id="WP_188159998.1">
    <property type="nucleotide sequence ID" value="NZ_BMGH01000001.1"/>
</dbReference>
<dbReference type="EMBL" id="BMGH01000001">
    <property type="protein sequence ID" value="GGD01441.1"/>
    <property type="molecule type" value="Genomic_DNA"/>
</dbReference>
<accession>A0A8J2V754</accession>
<dbReference type="GO" id="GO:0008360">
    <property type="term" value="P:regulation of cell shape"/>
    <property type="evidence" value="ECO:0007669"/>
    <property type="project" value="UniProtKB-KW"/>
</dbReference>